<evidence type="ECO:0000256" key="9">
    <source>
        <dbReference type="NCBIfam" id="TIGR01400"/>
    </source>
</evidence>
<dbReference type="RefSeq" id="WP_064594362.1">
    <property type="nucleotide sequence ID" value="NZ_JBDJAE010000001.1"/>
</dbReference>
<keyword evidence="5 10" id="KW-0812">Transmembrane</keyword>
<comment type="caution">
    <text evidence="11">The sequence shown here is derived from an EMBL/GenBank/DDBJ whole genome shotgun (WGS) entry which is preliminary data.</text>
</comment>
<keyword evidence="8 10" id="KW-0975">Bacterial flagellum</keyword>
<sequence length="265" mass="28895">MVEVTSLQWAEWLNLYFWPLLRIMALVATAPVLSERAIPRQVKLGLGLIITVVVAPLLPPFPMIPIFSAEGIWTAFQQTMIGIAMGFTMQIAFAAIRAAGEIVGLQMGLSFATFLDPSSNMSMPVLARFMEILALLLFLTWNGHLWMISLLVDSFHTLPIGPSLIDANVFMSLARAGSLIFINGVMLALPLITLLLTVNLALGLLNRMTPQLSVFVIGFPITLTTGMIIIAVLMPLIAPFAERLFADLFNLLSEIISNPGVPMSS</sequence>
<dbReference type="NCBIfam" id="TIGR01400">
    <property type="entry name" value="fliR"/>
    <property type="match status" value="1"/>
</dbReference>
<evidence type="ECO:0000256" key="1">
    <source>
        <dbReference type="ARBA" id="ARBA00002578"/>
    </source>
</evidence>
<gene>
    <name evidence="11" type="ORF">A9B99_02695</name>
</gene>
<evidence type="ECO:0000256" key="4">
    <source>
        <dbReference type="ARBA" id="ARBA00022475"/>
    </source>
</evidence>
<evidence type="ECO:0000256" key="5">
    <source>
        <dbReference type="ARBA" id="ARBA00022692"/>
    </source>
</evidence>
<evidence type="ECO:0000256" key="6">
    <source>
        <dbReference type="ARBA" id="ARBA00022989"/>
    </source>
</evidence>
<proteinExistence type="inferred from homology"/>
<dbReference type="AlphaFoldDB" id="A0A1B7L8H1"/>
<organism evidence="11 12">
    <name type="scientific">Mangrovibacter phragmitis</name>
    <dbReference type="NCBI Taxonomy" id="1691903"/>
    <lineage>
        <taxon>Bacteria</taxon>
        <taxon>Pseudomonadati</taxon>
        <taxon>Pseudomonadota</taxon>
        <taxon>Gammaproteobacteria</taxon>
        <taxon>Enterobacterales</taxon>
        <taxon>Enterobacteriaceae</taxon>
        <taxon>Mangrovibacter</taxon>
    </lineage>
</organism>
<accession>A0A1B7L8H1</accession>
<feature type="transmembrane region" description="Helical" evidence="10">
    <location>
        <begin position="180"/>
        <end position="202"/>
    </location>
</feature>
<dbReference type="PANTHER" id="PTHR30065">
    <property type="entry name" value="FLAGELLAR BIOSYNTHETIC PROTEIN FLIR"/>
    <property type="match status" value="1"/>
</dbReference>
<evidence type="ECO:0000313" key="12">
    <source>
        <dbReference type="Proteomes" id="UP000078225"/>
    </source>
</evidence>
<dbReference type="GO" id="GO:0005886">
    <property type="term" value="C:plasma membrane"/>
    <property type="evidence" value="ECO:0007669"/>
    <property type="project" value="UniProtKB-SubCell"/>
</dbReference>
<evidence type="ECO:0000256" key="3">
    <source>
        <dbReference type="ARBA" id="ARBA00021717"/>
    </source>
</evidence>
<keyword evidence="11" id="KW-0969">Cilium</keyword>
<dbReference type="InterPro" id="IPR006303">
    <property type="entry name" value="FliR"/>
</dbReference>
<evidence type="ECO:0000256" key="10">
    <source>
        <dbReference type="RuleBase" id="RU362071"/>
    </source>
</evidence>
<dbReference type="InterPro" id="IPR002010">
    <property type="entry name" value="T3SS_IM_R"/>
</dbReference>
<dbReference type="PRINTS" id="PR00953">
    <property type="entry name" value="TYPE3IMRPROT"/>
</dbReference>
<keyword evidence="11" id="KW-0966">Cell projection</keyword>
<keyword evidence="11" id="KW-0282">Flagellum</keyword>
<feature type="transmembrane region" description="Helical" evidence="10">
    <location>
        <begin position="79"/>
        <end position="100"/>
    </location>
</feature>
<dbReference type="Pfam" id="PF01311">
    <property type="entry name" value="Bac_export_1"/>
    <property type="match status" value="1"/>
</dbReference>
<feature type="transmembrane region" description="Helical" evidence="10">
    <location>
        <begin position="45"/>
        <end position="67"/>
    </location>
</feature>
<feature type="transmembrane region" description="Helical" evidence="10">
    <location>
        <begin position="214"/>
        <end position="238"/>
    </location>
</feature>
<keyword evidence="6 10" id="KW-1133">Transmembrane helix</keyword>
<reference evidence="12" key="1">
    <citation type="submission" date="2016-05" db="EMBL/GenBank/DDBJ databases">
        <authorList>
            <person name="Behera P."/>
            <person name="Vaishampayan P."/>
            <person name="Singh N."/>
            <person name="Raina V."/>
            <person name="Suar M."/>
            <person name="Pattnaik A."/>
            <person name="Rastogi G."/>
        </authorList>
    </citation>
    <scope>NUCLEOTIDE SEQUENCE [LARGE SCALE GENOMIC DNA]</scope>
    <source>
        <strain evidence="12">MP23</strain>
    </source>
</reference>
<comment type="similarity">
    <text evidence="2 10">Belongs to the FliR/MopE/SpaR family.</text>
</comment>
<keyword evidence="7 10" id="KW-0472">Membrane</keyword>
<dbReference type="GO" id="GO:0006605">
    <property type="term" value="P:protein targeting"/>
    <property type="evidence" value="ECO:0007669"/>
    <property type="project" value="UniProtKB-UniRule"/>
</dbReference>
<dbReference type="OrthoDB" id="9797790at2"/>
<keyword evidence="4 10" id="KW-1003">Cell membrane</keyword>
<feature type="transmembrane region" description="Helical" evidence="10">
    <location>
        <begin position="121"/>
        <end position="141"/>
    </location>
</feature>
<feature type="transmembrane region" description="Helical" evidence="10">
    <location>
        <begin position="15"/>
        <end position="33"/>
    </location>
</feature>
<dbReference type="Proteomes" id="UP000078225">
    <property type="component" value="Unassembled WGS sequence"/>
</dbReference>
<dbReference type="PANTHER" id="PTHR30065:SF8">
    <property type="entry name" value="FLAGELLAR BIOSYNTHETIC PROTEIN FLIR"/>
    <property type="match status" value="1"/>
</dbReference>
<evidence type="ECO:0000313" key="11">
    <source>
        <dbReference type="EMBL" id="OAT78647.1"/>
    </source>
</evidence>
<name>A0A1B7L8H1_9ENTR</name>
<evidence type="ECO:0000256" key="2">
    <source>
        <dbReference type="ARBA" id="ARBA00009772"/>
    </source>
</evidence>
<dbReference type="GO" id="GO:0009425">
    <property type="term" value="C:bacterial-type flagellum basal body"/>
    <property type="evidence" value="ECO:0007669"/>
    <property type="project" value="UniProtKB-SubCell"/>
</dbReference>
<dbReference type="EMBL" id="LYRP01000001">
    <property type="protein sequence ID" value="OAT78647.1"/>
    <property type="molecule type" value="Genomic_DNA"/>
</dbReference>
<evidence type="ECO:0000256" key="8">
    <source>
        <dbReference type="ARBA" id="ARBA00023143"/>
    </source>
</evidence>
<dbReference type="STRING" id="1691903.A9B99_02695"/>
<dbReference type="GO" id="GO:0044780">
    <property type="term" value="P:bacterial-type flagellum assembly"/>
    <property type="evidence" value="ECO:0007669"/>
    <property type="project" value="UniProtKB-UniRule"/>
</dbReference>
<comment type="function">
    <text evidence="1 10">Role in flagellar biosynthesis.</text>
</comment>
<protein>
    <recommendedName>
        <fullName evidence="3 9">Flagellar biosynthetic protein FliR</fullName>
    </recommendedName>
</protein>
<evidence type="ECO:0000256" key="7">
    <source>
        <dbReference type="ARBA" id="ARBA00023136"/>
    </source>
</evidence>
<keyword evidence="12" id="KW-1185">Reference proteome</keyword>
<comment type="subcellular location">
    <subcellularLocation>
        <location evidence="10">Cell membrane</location>
        <topology evidence="10">Multi-pass membrane protein</topology>
    </subcellularLocation>
    <subcellularLocation>
        <location evidence="10">Bacterial flagellum basal body</location>
    </subcellularLocation>
</comment>